<protein>
    <submittedName>
        <fullName evidence="6">Transcriptional regulator SlyA</fullName>
    </submittedName>
</protein>
<dbReference type="PANTHER" id="PTHR42756:SF1">
    <property type="entry name" value="TRANSCRIPTIONAL REPRESSOR OF EMRAB OPERON"/>
    <property type="match status" value="1"/>
</dbReference>
<dbReference type="Gene3D" id="1.10.10.10">
    <property type="entry name" value="Winged helix-like DNA-binding domain superfamily/Winged helix DNA-binding domain"/>
    <property type="match status" value="1"/>
</dbReference>
<dbReference type="EMBL" id="FXYH01000020">
    <property type="protein sequence ID" value="SMX49132.1"/>
    <property type="molecule type" value="Genomic_DNA"/>
</dbReference>
<gene>
    <name evidence="6" type="primary">slyA_2</name>
    <name evidence="6" type="ORF">PEV8663_04105</name>
</gene>
<feature type="compositionally biased region" description="Polar residues" evidence="4">
    <location>
        <begin position="1"/>
        <end position="12"/>
    </location>
</feature>
<dbReference type="SUPFAM" id="SSF46785">
    <property type="entry name" value="Winged helix' DNA-binding domain"/>
    <property type="match status" value="1"/>
</dbReference>
<evidence type="ECO:0000313" key="6">
    <source>
        <dbReference type="EMBL" id="SMX49132.1"/>
    </source>
</evidence>
<evidence type="ECO:0000256" key="1">
    <source>
        <dbReference type="ARBA" id="ARBA00023015"/>
    </source>
</evidence>
<dbReference type="SMART" id="SM00347">
    <property type="entry name" value="HTH_MARR"/>
    <property type="match status" value="1"/>
</dbReference>
<keyword evidence="3" id="KW-0804">Transcription</keyword>
<evidence type="ECO:0000313" key="7">
    <source>
        <dbReference type="Proteomes" id="UP000220836"/>
    </source>
</evidence>
<dbReference type="Proteomes" id="UP000220836">
    <property type="component" value="Unassembled WGS sequence"/>
</dbReference>
<dbReference type="PRINTS" id="PR00598">
    <property type="entry name" value="HTHMARR"/>
</dbReference>
<evidence type="ECO:0000256" key="2">
    <source>
        <dbReference type="ARBA" id="ARBA00023125"/>
    </source>
</evidence>
<dbReference type="InterPro" id="IPR036388">
    <property type="entry name" value="WH-like_DNA-bd_sf"/>
</dbReference>
<dbReference type="InterPro" id="IPR000835">
    <property type="entry name" value="HTH_MarR-typ"/>
</dbReference>
<dbReference type="PROSITE" id="PS50995">
    <property type="entry name" value="HTH_MARR_2"/>
    <property type="match status" value="1"/>
</dbReference>
<name>A0A238L3Z1_9RHOB</name>
<evidence type="ECO:0000256" key="4">
    <source>
        <dbReference type="SAM" id="MobiDB-lite"/>
    </source>
</evidence>
<dbReference type="InterPro" id="IPR036390">
    <property type="entry name" value="WH_DNA-bd_sf"/>
</dbReference>
<dbReference type="GO" id="GO:0003700">
    <property type="term" value="F:DNA-binding transcription factor activity"/>
    <property type="evidence" value="ECO:0007669"/>
    <property type="project" value="InterPro"/>
</dbReference>
<proteinExistence type="predicted"/>
<reference evidence="6 7" key="1">
    <citation type="submission" date="2017-05" db="EMBL/GenBank/DDBJ databases">
        <authorList>
            <person name="Song R."/>
            <person name="Chenine A.L."/>
            <person name="Ruprecht R.M."/>
        </authorList>
    </citation>
    <scope>NUCLEOTIDE SEQUENCE [LARGE SCALE GENOMIC DNA]</scope>
    <source>
        <strain evidence="6 7">CECT 8663</strain>
    </source>
</reference>
<dbReference type="PANTHER" id="PTHR42756">
    <property type="entry name" value="TRANSCRIPTIONAL REGULATOR, MARR"/>
    <property type="match status" value="1"/>
</dbReference>
<accession>A0A238L3Z1</accession>
<evidence type="ECO:0000256" key="3">
    <source>
        <dbReference type="ARBA" id="ARBA00023163"/>
    </source>
</evidence>
<organism evidence="6 7">
    <name type="scientific">Pelagimonas varians</name>
    <dbReference type="NCBI Taxonomy" id="696760"/>
    <lineage>
        <taxon>Bacteria</taxon>
        <taxon>Pseudomonadati</taxon>
        <taxon>Pseudomonadota</taxon>
        <taxon>Alphaproteobacteria</taxon>
        <taxon>Rhodobacterales</taxon>
        <taxon>Roseobacteraceae</taxon>
        <taxon>Pelagimonas</taxon>
    </lineage>
</organism>
<keyword evidence="1" id="KW-0805">Transcription regulation</keyword>
<evidence type="ECO:0000259" key="5">
    <source>
        <dbReference type="PROSITE" id="PS50995"/>
    </source>
</evidence>
<keyword evidence="7" id="KW-1185">Reference proteome</keyword>
<sequence>MPSSKNVLQSSGDVMKKPMEIQPTNNDVTRVNDATLRQFLGYHMKRAFNVVQADLLRTLKPFELRMLTYTALVLITDNPGLRQSQLAAAMDIERPNLVVILDELERRELILRERVPTDRRAYALAPTLAGRQLCDKAVAAVTAHENRLLEHLDQDARAAVEAAMKLIEKGAGRG</sequence>
<dbReference type="Pfam" id="PF01047">
    <property type="entry name" value="MarR"/>
    <property type="match status" value="1"/>
</dbReference>
<feature type="region of interest" description="Disordered" evidence="4">
    <location>
        <begin position="1"/>
        <end position="20"/>
    </location>
</feature>
<dbReference type="AlphaFoldDB" id="A0A238L3Z1"/>
<dbReference type="GO" id="GO:0003677">
    <property type="term" value="F:DNA binding"/>
    <property type="evidence" value="ECO:0007669"/>
    <property type="project" value="UniProtKB-KW"/>
</dbReference>
<keyword evidence="2" id="KW-0238">DNA-binding</keyword>
<feature type="domain" description="HTH marR-type" evidence="5">
    <location>
        <begin position="37"/>
        <end position="172"/>
    </location>
</feature>